<dbReference type="SUPFAM" id="SSF51182">
    <property type="entry name" value="RmlC-like cupins"/>
    <property type="match status" value="1"/>
</dbReference>
<proteinExistence type="predicted"/>
<dbReference type="AlphaFoldDB" id="A0A0F6SGQ9"/>
<dbReference type="InterPro" id="IPR009327">
    <property type="entry name" value="Cupin_DUF985"/>
</dbReference>
<evidence type="ECO:0000313" key="2">
    <source>
        <dbReference type="EMBL" id="AKF09124.1"/>
    </source>
</evidence>
<keyword evidence="3" id="KW-1185">Reference proteome</keyword>
<protein>
    <recommendedName>
        <fullName evidence="1">DUF985 domain-containing protein</fullName>
    </recommendedName>
</protein>
<reference evidence="2 3" key="1">
    <citation type="submission" date="2015-03" db="EMBL/GenBank/DDBJ databases">
        <title>Genome assembly of Sandaracinus amylolyticus DSM 53668.</title>
        <authorList>
            <person name="Sharma G."/>
            <person name="Subramanian S."/>
        </authorList>
    </citation>
    <scope>NUCLEOTIDE SEQUENCE [LARGE SCALE GENOMIC DNA]</scope>
    <source>
        <strain evidence="2 3">DSM 53668</strain>
    </source>
</reference>
<dbReference type="OrthoDB" id="9798288at2"/>
<organism evidence="2 3">
    <name type="scientific">Sandaracinus amylolyticus</name>
    <dbReference type="NCBI Taxonomy" id="927083"/>
    <lineage>
        <taxon>Bacteria</taxon>
        <taxon>Pseudomonadati</taxon>
        <taxon>Myxococcota</taxon>
        <taxon>Polyangia</taxon>
        <taxon>Polyangiales</taxon>
        <taxon>Sandaracinaceae</taxon>
        <taxon>Sandaracinus</taxon>
    </lineage>
</organism>
<gene>
    <name evidence="2" type="ORF">DB32_006273</name>
</gene>
<sequence length="164" mass="17443">MTLPTERPPTADELATQLGLAPHPEGGFYRETYRASTMVDTPRGPRAASTAIYFLVPRGAFSALHRIASDEVWHHYAGAALRVVRIAEDGARGDLVIGPGGAPQGVVEAGAWFGATIEGDGDWALVGCTVAPGFDFADFELAQRADLIARFPQHAQVITALTRS</sequence>
<dbReference type="RefSeq" id="WP_053239013.1">
    <property type="nucleotide sequence ID" value="NZ_CP011125.1"/>
</dbReference>
<dbReference type="PANTHER" id="PTHR33387:SF3">
    <property type="entry name" value="DUF985 DOMAIN-CONTAINING PROTEIN"/>
    <property type="match status" value="1"/>
</dbReference>
<evidence type="ECO:0000313" key="3">
    <source>
        <dbReference type="Proteomes" id="UP000034883"/>
    </source>
</evidence>
<dbReference type="Proteomes" id="UP000034883">
    <property type="component" value="Chromosome"/>
</dbReference>
<dbReference type="KEGG" id="samy:DB32_006273"/>
<accession>A0A0F6SGQ9</accession>
<dbReference type="STRING" id="927083.DB32_006273"/>
<dbReference type="PANTHER" id="PTHR33387">
    <property type="entry name" value="RMLC-LIKE JELLY ROLL FOLD PROTEIN"/>
    <property type="match status" value="1"/>
</dbReference>
<dbReference type="Gene3D" id="2.60.120.10">
    <property type="entry name" value="Jelly Rolls"/>
    <property type="match status" value="1"/>
</dbReference>
<dbReference type="EMBL" id="CP011125">
    <property type="protein sequence ID" value="AKF09124.1"/>
    <property type="molecule type" value="Genomic_DNA"/>
</dbReference>
<feature type="domain" description="DUF985" evidence="1">
    <location>
        <begin position="13"/>
        <end position="142"/>
    </location>
</feature>
<dbReference type="CDD" id="cd06121">
    <property type="entry name" value="cupin_YML079wp"/>
    <property type="match status" value="1"/>
</dbReference>
<dbReference type="InterPro" id="IPR014710">
    <property type="entry name" value="RmlC-like_jellyroll"/>
</dbReference>
<name>A0A0F6SGQ9_9BACT</name>
<evidence type="ECO:0000259" key="1">
    <source>
        <dbReference type="Pfam" id="PF06172"/>
    </source>
</evidence>
<dbReference type="InterPro" id="IPR011051">
    <property type="entry name" value="RmlC_Cupin_sf"/>
</dbReference>
<dbReference type="InterPro" id="IPR039935">
    <property type="entry name" value="YML079W-like"/>
</dbReference>
<dbReference type="Pfam" id="PF06172">
    <property type="entry name" value="Cupin_5"/>
    <property type="match status" value="1"/>
</dbReference>